<feature type="compositionally biased region" description="Polar residues" evidence="1">
    <location>
        <begin position="463"/>
        <end position="472"/>
    </location>
</feature>
<dbReference type="EMBL" id="CAJPWZ010002222">
    <property type="protein sequence ID" value="CAG2233997.1"/>
    <property type="molecule type" value="Genomic_DNA"/>
</dbReference>
<feature type="region of interest" description="Disordered" evidence="1">
    <location>
        <begin position="623"/>
        <end position="654"/>
    </location>
</feature>
<dbReference type="OrthoDB" id="6120423at2759"/>
<evidence type="ECO:0000313" key="2">
    <source>
        <dbReference type="EMBL" id="CAG2233997.1"/>
    </source>
</evidence>
<feature type="compositionally biased region" description="Polar residues" evidence="1">
    <location>
        <begin position="371"/>
        <end position="391"/>
    </location>
</feature>
<evidence type="ECO:0000313" key="3">
    <source>
        <dbReference type="Proteomes" id="UP000683360"/>
    </source>
</evidence>
<dbReference type="AlphaFoldDB" id="A0A8S3TJV5"/>
<feature type="compositionally biased region" description="Low complexity" evidence="1">
    <location>
        <begin position="358"/>
        <end position="370"/>
    </location>
</feature>
<accession>A0A8S3TJV5</accession>
<feature type="region of interest" description="Disordered" evidence="1">
    <location>
        <begin position="748"/>
        <end position="769"/>
    </location>
</feature>
<gene>
    <name evidence="2" type="ORF">MEDL_46609</name>
</gene>
<keyword evidence="3" id="KW-1185">Reference proteome</keyword>
<organism evidence="2 3">
    <name type="scientific">Mytilus edulis</name>
    <name type="common">Blue mussel</name>
    <dbReference type="NCBI Taxonomy" id="6550"/>
    <lineage>
        <taxon>Eukaryota</taxon>
        <taxon>Metazoa</taxon>
        <taxon>Spiralia</taxon>
        <taxon>Lophotrochozoa</taxon>
        <taxon>Mollusca</taxon>
        <taxon>Bivalvia</taxon>
        <taxon>Autobranchia</taxon>
        <taxon>Pteriomorphia</taxon>
        <taxon>Mytilida</taxon>
        <taxon>Mytiloidea</taxon>
        <taxon>Mytilidae</taxon>
        <taxon>Mytilinae</taxon>
        <taxon>Mytilus</taxon>
    </lineage>
</organism>
<feature type="compositionally biased region" description="Polar residues" evidence="1">
    <location>
        <begin position="624"/>
        <end position="637"/>
    </location>
</feature>
<feature type="compositionally biased region" description="Acidic residues" evidence="1">
    <location>
        <begin position="422"/>
        <end position="434"/>
    </location>
</feature>
<reference evidence="2" key="1">
    <citation type="submission" date="2021-03" db="EMBL/GenBank/DDBJ databases">
        <authorList>
            <person name="Bekaert M."/>
        </authorList>
    </citation>
    <scope>NUCLEOTIDE SEQUENCE</scope>
</reference>
<proteinExistence type="predicted"/>
<name>A0A8S3TJV5_MYTED</name>
<evidence type="ECO:0000256" key="1">
    <source>
        <dbReference type="SAM" id="MobiDB-lite"/>
    </source>
</evidence>
<dbReference type="Proteomes" id="UP000683360">
    <property type="component" value="Unassembled WGS sequence"/>
</dbReference>
<comment type="caution">
    <text evidence="2">The sequence shown here is derived from an EMBL/GenBank/DDBJ whole genome shotgun (WGS) entry which is preliminary data.</text>
</comment>
<feature type="region of interest" description="Disordered" evidence="1">
    <location>
        <begin position="419"/>
        <end position="508"/>
    </location>
</feature>
<feature type="compositionally biased region" description="Basic and acidic residues" evidence="1">
    <location>
        <begin position="640"/>
        <end position="654"/>
    </location>
</feature>
<protein>
    <submittedName>
        <fullName evidence="2">Uncharacterized protein</fullName>
    </submittedName>
</protein>
<feature type="compositionally biased region" description="Polar residues" evidence="1">
    <location>
        <begin position="329"/>
        <end position="344"/>
    </location>
</feature>
<feature type="region of interest" description="Disordered" evidence="1">
    <location>
        <begin position="321"/>
        <end position="392"/>
    </location>
</feature>
<feature type="compositionally biased region" description="Basic and acidic residues" evidence="1">
    <location>
        <begin position="435"/>
        <end position="460"/>
    </location>
</feature>
<sequence length="823" mass="94053">MDPTENLSKTVKTTIKRQMLTAPEGPNLPRIRLPKINRQTRTAPVINHEHNELSVSLTSPKSDTKASVLKHAHNEFWVSRTSPKFDTKPDTDRTSHSDNYLPPISGYYKNNYIPPTLKLCNKCQHFWRYFRTQELTLMAAVSGENVDLYDVRKTQRRLKVLINVNDVDSPQRDNCVFGNRIKPQNSEDLHLPRIRRKPLPQNVCYICSHLDLDGKYQHPHAYLFRKGFFHKCNHHPKTPYPTLIESRDGDHPEDVFNFNKQLSDEELKLSVSVRVKSRKEGKQYSPVPIYGQTHFDTSVLNGVQLESHVGESAKFQLPSIFADEGKTSGPVTSGQASLRSSRNSRISDQKSHYSSRQSNPNENWRNNSRNAGSSQNWKNSGKNSSTYSGKNISKRSNEAYKINPTISDRSWLEADGYLRNDETDDSENDEEDKENIDSEIRPKSFSGHEEEKTQESHRPYSESVVSPASSRLSRPKGAKRSSDSGNEDEGHLKYHHRSDNESLPHDGFSIASRENSVQTPARSRINSKLSDQELALIGSQISRKNSEDSRALSQSSSSFILQKLAASSMANYWCNCQDIDYTKVKCEECLKIGDHEKWCVHARSSSHQGNCPHCGKPIMKTSKRTSNMSFRGGTNSKQSHHSEEKRVKFEDDDRSREILVNQSKMFDGKIDDGEHDEVRKIQDPELWTSTENMYENGIDPNIHKKAYLKALVELRMSRLSKINELDESWILDRISKPTFSYFKLRPGQEKANSTNPEGQKNIGLTPDHSHLPTMKNSMKHIFGKNIKVDEFYPGGKKNPLIKFTVKREKKQQTMPIHSVDKSV</sequence>
<feature type="compositionally biased region" description="Basic and acidic residues" evidence="1">
    <location>
        <begin position="488"/>
        <end position="504"/>
    </location>
</feature>